<proteinExistence type="predicted"/>
<keyword evidence="2" id="KW-1185">Reference proteome</keyword>
<evidence type="ECO:0000313" key="2">
    <source>
        <dbReference type="Proteomes" id="UP000001095"/>
    </source>
</evidence>
<sequence>MNQVPAAPAKSQALPILPDTIGKEAPTKIPVELSAQFLKHFSEQLYSSPQKAFEELISNGWDAGADCVDIRIPDNLHDPAATLCVLDNGASMDEAGLRELWHIAFSPKTDKPQQHGRHVIGKFGIGKLATYVLAGKLTYICKAADGKIRRVTMDYNSIDQTGKKSGKLLSTLQLDLFDVSPEDLGEALKTVYGGPELLKLIESGVPKPQDALPIDEFGAEKSALQKPSSKAWTLVVLSELKPVGRQLKLGVLRRMLEAALPFGSEMAISINGEVLTSSKFDAPVSKEWIIGPQLGLTEFELEMAQPDGAGGQTTKEETIKIEAFDKPVPHVVIPQVGKITGQVKLFRDSIAVGKSEERGASNGFHVNVLGRVVNQNDPSFGEENLSHAAWARFRMTVRADGLNGLLTTDRERFRETRELQIFRGFLRKIFNKSRSQYDSDDDARMPDGGDVLVKSLGVVSLNPLRNIVSEVLSSTRALPKDMFDDSGIQNRAEKKESWQKNTADNIKSALGEVKYEKADDDSFVKFRISDNSIVVNNNHPFVVEHSRSKAEKELVRTFAMVNLLTDVYALDVGVETSALDNIRQYRDRLLRFRAMQQRRSGTYIARLLREMQNDSENSKRLEQVVSDALTYLGFSVRDLAKSGEPEGVASAFASPTLKTPTADKPNPPLYSFTFDAKSSKHEVAKTGNISLDAVNEHRKKYGADYALVVAPGYSDGALVNRCTDLGITPMTAHDLGRLLEYTVEYGALPLPKLRQIFSFHDPKKLAEWVFDLGKALKTQRILTIDIFLKALDHLKNVVPDSLSASTVVMACRQHLNAVAVKEDDVIALVKGLSILVPDLIGIEGDKIIINASSERVAAAVSSQLEALHETKTTASEKSK</sequence>
<protein>
    <recommendedName>
        <fullName evidence="3">Histidine kinase/HSP90-like ATPase domain-containing protein</fullName>
    </recommendedName>
</protein>
<dbReference type="Pfam" id="PF13589">
    <property type="entry name" value="HATPase_c_3"/>
    <property type="match status" value="1"/>
</dbReference>
<dbReference type="AlphaFoldDB" id="K8P3E4"/>
<evidence type="ECO:0008006" key="3">
    <source>
        <dbReference type="Google" id="ProtNLM"/>
    </source>
</evidence>
<dbReference type="PATRIC" id="fig|883079.3.peg.2235"/>
<comment type="caution">
    <text evidence="1">The sequence shown here is derived from an EMBL/GenBank/DDBJ whole genome shotgun (WGS) entry which is preliminary data.</text>
</comment>
<dbReference type="EMBL" id="AGWY01000008">
    <property type="protein sequence ID" value="EKS35991.1"/>
    <property type="molecule type" value="Genomic_DNA"/>
</dbReference>
<dbReference type="HOGENOM" id="CLU_344419_0_0_5"/>
<dbReference type="InterPro" id="IPR036890">
    <property type="entry name" value="HATPase_C_sf"/>
</dbReference>
<dbReference type="Gene3D" id="3.30.565.10">
    <property type="entry name" value="Histidine kinase-like ATPase, C-terminal domain"/>
    <property type="match status" value="1"/>
</dbReference>
<dbReference type="SUPFAM" id="SSF55874">
    <property type="entry name" value="ATPase domain of HSP90 chaperone/DNA topoisomerase II/histidine kinase"/>
    <property type="match status" value="1"/>
</dbReference>
<gene>
    <name evidence="1" type="ORF">HMPREF9696_02203</name>
</gene>
<accession>K8P3E4</accession>
<name>K8P3E4_9BRAD</name>
<dbReference type="Proteomes" id="UP000001095">
    <property type="component" value="Unassembled WGS sequence"/>
</dbReference>
<dbReference type="RefSeq" id="WP_002713069.1">
    <property type="nucleotide sequence ID" value="NZ_KB375281.1"/>
</dbReference>
<organism evidence="1 2">
    <name type="scientific">Afipia clevelandensis ATCC 49720</name>
    <dbReference type="NCBI Taxonomy" id="883079"/>
    <lineage>
        <taxon>Bacteria</taxon>
        <taxon>Pseudomonadati</taxon>
        <taxon>Pseudomonadota</taxon>
        <taxon>Alphaproteobacteria</taxon>
        <taxon>Hyphomicrobiales</taxon>
        <taxon>Nitrobacteraceae</taxon>
        <taxon>Afipia</taxon>
    </lineage>
</organism>
<dbReference type="OrthoDB" id="9816482at2"/>
<reference evidence="1 2" key="1">
    <citation type="submission" date="2012-04" db="EMBL/GenBank/DDBJ databases">
        <title>The Genome Sequence of Afipia clevelandensis ATCC 49720.</title>
        <authorList>
            <consortium name="The Broad Institute Genome Sequencing Platform"/>
            <person name="Earl A."/>
            <person name="Ward D."/>
            <person name="Feldgarden M."/>
            <person name="Gevers D."/>
            <person name="Huys G."/>
            <person name="Walker B."/>
            <person name="Young S.K."/>
            <person name="Zeng Q."/>
            <person name="Gargeya S."/>
            <person name="Fitzgerald M."/>
            <person name="Haas B."/>
            <person name="Abouelleil A."/>
            <person name="Alvarado L."/>
            <person name="Arachchi H.M."/>
            <person name="Berlin A."/>
            <person name="Chapman S.B."/>
            <person name="Goldberg J."/>
            <person name="Griggs A."/>
            <person name="Gujja S."/>
            <person name="Hansen M."/>
            <person name="Howarth C."/>
            <person name="Imamovic A."/>
            <person name="Larimer J."/>
            <person name="McCowen C."/>
            <person name="Montmayeur A."/>
            <person name="Murphy C."/>
            <person name="Neiman D."/>
            <person name="Pearson M."/>
            <person name="Priest M."/>
            <person name="Roberts A."/>
            <person name="Saif S."/>
            <person name="Shea T."/>
            <person name="Sisk P."/>
            <person name="Sykes S."/>
            <person name="Wortman J."/>
            <person name="Nusbaum C."/>
            <person name="Birren B."/>
        </authorList>
    </citation>
    <scope>NUCLEOTIDE SEQUENCE [LARGE SCALE GENOMIC DNA]</scope>
    <source>
        <strain evidence="1 2">ATCC 49720</strain>
    </source>
</reference>
<evidence type="ECO:0000313" key="1">
    <source>
        <dbReference type="EMBL" id="EKS35991.1"/>
    </source>
</evidence>